<dbReference type="Proteomes" id="UP001381693">
    <property type="component" value="Unassembled WGS sequence"/>
</dbReference>
<feature type="compositionally biased region" description="Basic and acidic residues" evidence="1">
    <location>
        <begin position="17"/>
        <end position="26"/>
    </location>
</feature>
<protein>
    <submittedName>
        <fullName evidence="2">Uncharacterized protein</fullName>
    </submittedName>
</protein>
<comment type="caution">
    <text evidence="2">The sequence shown here is derived from an EMBL/GenBank/DDBJ whole genome shotgun (WGS) entry which is preliminary data.</text>
</comment>
<feature type="compositionally biased region" description="Low complexity" evidence="1">
    <location>
        <begin position="1"/>
        <end position="13"/>
    </location>
</feature>
<proteinExistence type="predicted"/>
<organism evidence="2 3">
    <name type="scientific">Halocaridina rubra</name>
    <name type="common">Hawaiian red shrimp</name>
    <dbReference type="NCBI Taxonomy" id="373956"/>
    <lineage>
        <taxon>Eukaryota</taxon>
        <taxon>Metazoa</taxon>
        <taxon>Ecdysozoa</taxon>
        <taxon>Arthropoda</taxon>
        <taxon>Crustacea</taxon>
        <taxon>Multicrustacea</taxon>
        <taxon>Malacostraca</taxon>
        <taxon>Eumalacostraca</taxon>
        <taxon>Eucarida</taxon>
        <taxon>Decapoda</taxon>
        <taxon>Pleocyemata</taxon>
        <taxon>Caridea</taxon>
        <taxon>Atyoidea</taxon>
        <taxon>Atyidae</taxon>
        <taxon>Halocaridina</taxon>
    </lineage>
</organism>
<feature type="compositionally biased region" description="Low complexity" evidence="1">
    <location>
        <begin position="108"/>
        <end position="123"/>
    </location>
</feature>
<evidence type="ECO:0000313" key="2">
    <source>
        <dbReference type="EMBL" id="KAK7068124.1"/>
    </source>
</evidence>
<reference evidence="2 3" key="1">
    <citation type="submission" date="2023-11" db="EMBL/GenBank/DDBJ databases">
        <title>Halocaridina rubra genome assembly.</title>
        <authorList>
            <person name="Smith C."/>
        </authorList>
    </citation>
    <scope>NUCLEOTIDE SEQUENCE [LARGE SCALE GENOMIC DNA]</scope>
    <source>
        <strain evidence="2">EP-1</strain>
        <tissue evidence="2">Whole</tissue>
    </source>
</reference>
<feature type="region of interest" description="Disordered" evidence="1">
    <location>
        <begin position="1"/>
        <end position="132"/>
    </location>
</feature>
<evidence type="ECO:0000313" key="3">
    <source>
        <dbReference type="Proteomes" id="UP001381693"/>
    </source>
</evidence>
<name>A0AAN8ZYK2_HALRR</name>
<accession>A0AAN8ZYK2</accession>
<keyword evidence="3" id="KW-1185">Reference proteome</keyword>
<feature type="non-terminal residue" evidence="2">
    <location>
        <position position="268"/>
    </location>
</feature>
<dbReference type="AlphaFoldDB" id="A0AAN8ZYK2"/>
<sequence length="268" mass="28444">MVGLESELMLSSDSEGEEHQPDHVEGFVEVTSKAEKKRRRDATRLREDSNSGEVKFSKKKTCGVQEEGSNSIRDQQQGKQQKDQQEGGHSYAAAMRYDDSCRSRRKNGSGSVPGAAVVSSLSDSDTEDEDDPKLQRLEQRLADQASLSQDNIIEVQGNVPAGQQEIQINADAAWRREINDLKKMIVDMQKQMVNLHPIIATPSAPVGASVGPTVGAAAVESVSAAAMDSTVDATAGGSTEGPAVSTVVDVAVGADAANVMGNSMASKE</sequence>
<gene>
    <name evidence="2" type="ORF">SK128_005644</name>
</gene>
<evidence type="ECO:0000256" key="1">
    <source>
        <dbReference type="SAM" id="MobiDB-lite"/>
    </source>
</evidence>
<dbReference type="EMBL" id="JAXCGZ010017423">
    <property type="protein sequence ID" value="KAK7068124.1"/>
    <property type="molecule type" value="Genomic_DNA"/>
</dbReference>